<sequence>MAFVPITSLLTGVPGRGFLNHAVNLYLRYKPPIEELEQFLEFQVPRQWAPEFGELPLALGPQRKKKKDSLPSLQFTLMGPKLRVNTAKVDSGGRPVTGIRLFLEGKKNSRLGVHLQHLSATPRAVPIVVGEAVTTAVGDAVNERAYFEPVRSSLLTHACTAPVQHAGARIDDCAAVHLSATPRAVPIVVGEAVTTAVGDAVNERAYFEPVRSSLLTHACTAPVQHAGARIDDCAAVVTAAWLEVREACLKKVLFLRLGFSGVARTKIRRSEWDGPLATTRKSGSLSAMLSAALSGTARVPPRGEPMEGKVEVNSAVFPKGPPVPLPVQKMAKYIDTTEVTRGPDDLPGYWVVTGAKLCVEGGKVALKAKYSLLISAPEDDEV</sequence>
<organism evidence="1">
    <name type="scientific">Aegilops tauschii</name>
    <name type="common">Tausch's goatgrass</name>
    <name type="synonym">Aegilops squarrosa</name>
    <dbReference type="NCBI Taxonomy" id="37682"/>
    <lineage>
        <taxon>Eukaryota</taxon>
        <taxon>Viridiplantae</taxon>
        <taxon>Streptophyta</taxon>
        <taxon>Embryophyta</taxon>
        <taxon>Tracheophyta</taxon>
        <taxon>Spermatophyta</taxon>
        <taxon>Magnoliopsida</taxon>
        <taxon>Liliopsida</taxon>
        <taxon>Poales</taxon>
        <taxon>Poaceae</taxon>
        <taxon>BOP clade</taxon>
        <taxon>Pooideae</taxon>
        <taxon>Triticodae</taxon>
        <taxon>Triticeae</taxon>
        <taxon>Triticinae</taxon>
        <taxon>Aegilops</taxon>
    </lineage>
</organism>
<protein>
    <recommendedName>
        <fullName evidence="2">MACPF domain-containing protein</fullName>
    </recommendedName>
</protein>
<name>N1R338_AEGTA</name>
<dbReference type="AlphaFoldDB" id="N1R338"/>
<dbReference type="PANTHER" id="PTHR33199">
    <property type="entry name" value="MACPF DOMAIN-CONTAINING PROTEIN CAD1"/>
    <property type="match status" value="1"/>
</dbReference>
<proteinExistence type="predicted"/>
<reference evidence="1" key="1">
    <citation type="submission" date="2015-06" db="UniProtKB">
        <authorList>
            <consortium name="EnsemblPlants"/>
        </authorList>
    </citation>
    <scope>IDENTIFICATION</scope>
</reference>
<evidence type="ECO:0008006" key="2">
    <source>
        <dbReference type="Google" id="ProtNLM"/>
    </source>
</evidence>
<accession>N1R338</accession>
<dbReference type="InterPro" id="IPR044663">
    <property type="entry name" value="CAD1/NSL1-like"/>
</dbReference>
<dbReference type="GO" id="GO:0009626">
    <property type="term" value="P:plant-type hypersensitive response"/>
    <property type="evidence" value="ECO:0007669"/>
    <property type="project" value="TreeGrafter"/>
</dbReference>
<dbReference type="GO" id="GO:0005886">
    <property type="term" value="C:plasma membrane"/>
    <property type="evidence" value="ECO:0007669"/>
    <property type="project" value="TreeGrafter"/>
</dbReference>
<dbReference type="GO" id="GO:2000031">
    <property type="term" value="P:regulation of salicylic acid mediated signaling pathway"/>
    <property type="evidence" value="ECO:0007669"/>
    <property type="project" value="InterPro"/>
</dbReference>
<dbReference type="PANTHER" id="PTHR33199:SF8">
    <property type="entry name" value="MACPF DOMAIN-CONTAINING PROTEIN NSL1"/>
    <property type="match status" value="1"/>
</dbReference>
<evidence type="ECO:0000313" key="1">
    <source>
        <dbReference type="EnsemblPlants" id="EMT14923"/>
    </source>
</evidence>
<dbReference type="EnsemblPlants" id="EMT14923">
    <property type="protein sequence ID" value="EMT14923"/>
    <property type="gene ID" value="F775_21183"/>
</dbReference>